<gene>
    <name evidence="1" type="ORF">NECAME_11295</name>
</gene>
<dbReference type="AlphaFoldDB" id="W2T620"/>
<proteinExistence type="predicted"/>
<keyword evidence="2" id="KW-1185">Reference proteome</keyword>
<evidence type="ECO:0000313" key="1">
    <source>
        <dbReference type="EMBL" id="ETN77069.1"/>
    </source>
</evidence>
<reference evidence="2" key="1">
    <citation type="journal article" date="2014" name="Nat. Genet.">
        <title>Genome of the human hookworm Necator americanus.</title>
        <authorList>
            <person name="Tang Y.T."/>
            <person name="Gao X."/>
            <person name="Rosa B.A."/>
            <person name="Abubucker S."/>
            <person name="Hallsworth-Pepin K."/>
            <person name="Martin J."/>
            <person name="Tyagi R."/>
            <person name="Heizer E."/>
            <person name="Zhang X."/>
            <person name="Bhonagiri-Palsikar V."/>
            <person name="Minx P."/>
            <person name="Warren W.C."/>
            <person name="Wang Q."/>
            <person name="Zhan B."/>
            <person name="Hotez P.J."/>
            <person name="Sternberg P.W."/>
            <person name="Dougall A."/>
            <person name="Gaze S.T."/>
            <person name="Mulvenna J."/>
            <person name="Sotillo J."/>
            <person name="Ranganathan S."/>
            <person name="Rabelo E.M."/>
            <person name="Wilson R.K."/>
            <person name="Felgner P.L."/>
            <person name="Bethony J."/>
            <person name="Hawdon J.M."/>
            <person name="Gasser R.B."/>
            <person name="Loukas A."/>
            <person name="Mitreva M."/>
        </authorList>
    </citation>
    <scope>NUCLEOTIDE SEQUENCE [LARGE SCALE GENOMIC DNA]</scope>
</reference>
<dbReference type="EMBL" id="KI660195">
    <property type="protein sequence ID" value="ETN77069.1"/>
    <property type="molecule type" value="Genomic_DNA"/>
</dbReference>
<name>W2T620_NECAM</name>
<organism evidence="1 2">
    <name type="scientific">Necator americanus</name>
    <name type="common">Human hookworm</name>
    <dbReference type="NCBI Taxonomy" id="51031"/>
    <lineage>
        <taxon>Eukaryota</taxon>
        <taxon>Metazoa</taxon>
        <taxon>Ecdysozoa</taxon>
        <taxon>Nematoda</taxon>
        <taxon>Chromadorea</taxon>
        <taxon>Rhabditida</taxon>
        <taxon>Rhabditina</taxon>
        <taxon>Rhabditomorpha</taxon>
        <taxon>Strongyloidea</taxon>
        <taxon>Ancylostomatidae</taxon>
        <taxon>Bunostominae</taxon>
        <taxon>Necator</taxon>
    </lineage>
</organism>
<sequence length="137" mass="15480">MLWIRGTVPLNKYDFTFKLLCGGELNQIRPGTIHYGGYLRFSGSFGISIGEWKGSTAVVTTFTIFEPDNYRGNVKISIYRGGGSSKRETTNPVEVQNNHEYEAWDLFSKISEPIKCEMMLRQLAIVGHFGFALKFGK</sequence>
<evidence type="ECO:0000313" key="2">
    <source>
        <dbReference type="Proteomes" id="UP000053676"/>
    </source>
</evidence>
<dbReference type="KEGG" id="nai:NECAME_11295"/>
<protein>
    <submittedName>
        <fullName evidence="1">Uncharacterized protein</fullName>
    </submittedName>
</protein>
<accession>W2T620</accession>
<dbReference type="Proteomes" id="UP000053676">
    <property type="component" value="Unassembled WGS sequence"/>
</dbReference>